<keyword evidence="3" id="KW-1185">Reference proteome</keyword>
<name>A0A316YV15_9BASI</name>
<evidence type="ECO:0008006" key="4">
    <source>
        <dbReference type="Google" id="ProtNLM"/>
    </source>
</evidence>
<dbReference type="Gene3D" id="3.60.10.10">
    <property type="entry name" value="Endonuclease/exonuclease/phosphatase"/>
    <property type="match status" value="2"/>
</dbReference>
<dbReference type="InParanoid" id="A0A316YV15"/>
<dbReference type="RefSeq" id="XP_025380150.1">
    <property type="nucleotide sequence ID" value="XM_025520322.1"/>
</dbReference>
<accession>A0A316YV15</accession>
<proteinExistence type="predicted"/>
<feature type="compositionally biased region" description="Polar residues" evidence="1">
    <location>
        <begin position="157"/>
        <end position="166"/>
    </location>
</feature>
<dbReference type="STRING" id="215250.A0A316YV15"/>
<feature type="region of interest" description="Disordered" evidence="1">
    <location>
        <begin position="146"/>
        <end position="180"/>
    </location>
</feature>
<sequence length="449" mass="49839">MMPSLVRLGVILVPIVTLLSSAALFLRIQAPSPIGQNPFSTMATPQAPISEMTVASFNVRYDSSASALSSIRQLLRGGFAPYRSMSDRSYPPEQRYGELHWAKRVHKVVDTAIFHRWDIFSFQEVLPGQLHDLVGLLDARTEGLPPISISKGRDQSPGENASATGNRSHRYDWAGVPRNDGKAKGEAVPVFWRSDKFQRIGASQGGTGNEGVEHFWLSPTPEAPGSVGWDADQTRMCTHVALQPSSSTGQLIHVFSTHYDHLGERARAESSKLILRKAREAVEHTKETTGLDPLVLLMGDLNSPRHERGWKTLVEGHHGVDRDSQGNGFTFFDGALSVPTRFGTPYWPIPREEKTASWTESSDGGLLSEPYGPQTTFTDFQKSQKTAEDDRIDFIMYADNSAVKDHTEPSESRQRWQIITFGTIPSWSEGDAGFQISDHRPIQVTLSWQ</sequence>
<dbReference type="AlphaFoldDB" id="A0A316YV15"/>
<evidence type="ECO:0000256" key="1">
    <source>
        <dbReference type="SAM" id="MobiDB-lite"/>
    </source>
</evidence>
<evidence type="ECO:0000313" key="2">
    <source>
        <dbReference type="EMBL" id="PWN92952.1"/>
    </source>
</evidence>
<dbReference type="OrthoDB" id="276515at2759"/>
<gene>
    <name evidence="2" type="ORF">FA10DRAFT_263680</name>
</gene>
<protein>
    <recommendedName>
        <fullName evidence="4">Endonuclease/exonuclease/phosphatase domain-containing protein</fullName>
    </recommendedName>
</protein>
<dbReference type="PANTHER" id="PTHR12121">
    <property type="entry name" value="CARBON CATABOLITE REPRESSOR PROTEIN 4"/>
    <property type="match status" value="1"/>
</dbReference>
<dbReference type="InterPro" id="IPR050410">
    <property type="entry name" value="CCR4/nocturin_mRNA_transcr"/>
</dbReference>
<dbReference type="EMBL" id="KZ819634">
    <property type="protein sequence ID" value="PWN92952.1"/>
    <property type="molecule type" value="Genomic_DNA"/>
</dbReference>
<dbReference type="GeneID" id="37042238"/>
<dbReference type="Proteomes" id="UP000245768">
    <property type="component" value="Unassembled WGS sequence"/>
</dbReference>
<organism evidence="2 3">
    <name type="scientific">Acaromyces ingoldii</name>
    <dbReference type="NCBI Taxonomy" id="215250"/>
    <lineage>
        <taxon>Eukaryota</taxon>
        <taxon>Fungi</taxon>
        <taxon>Dikarya</taxon>
        <taxon>Basidiomycota</taxon>
        <taxon>Ustilaginomycotina</taxon>
        <taxon>Exobasidiomycetes</taxon>
        <taxon>Exobasidiales</taxon>
        <taxon>Cryptobasidiaceae</taxon>
        <taxon>Acaromyces</taxon>
    </lineage>
</organism>
<evidence type="ECO:0000313" key="3">
    <source>
        <dbReference type="Proteomes" id="UP000245768"/>
    </source>
</evidence>
<dbReference type="PANTHER" id="PTHR12121:SF36">
    <property type="entry name" value="ENDONUCLEASE_EXONUCLEASE_PHOSPHATASE DOMAIN-CONTAINING PROTEIN"/>
    <property type="match status" value="1"/>
</dbReference>
<reference evidence="2 3" key="1">
    <citation type="journal article" date="2018" name="Mol. Biol. Evol.">
        <title>Broad Genomic Sampling Reveals a Smut Pathogenic Ancestry of the Fungal Clade Ustilaginomycotina.</title>
        <authorList>
            <person name="Kijpornyongpan T."/>
            <person name="Mondo S.J."/>
            <person name="Barry K."/>
            <person name="Sandor L."/>
            <person name="Lee J."/>
            <person name="Lipzen A."/>
            <person name="Pangilinan J."/>
            <person name="LaButti K."/>
            <person name="Hainaut M."/>
            <person name="Henrissat B."/>
            <person name="Grigoriev I.V."/>
            <person name="Spatafora J.W."/>
            <person name="Aime M.C."/>
        </authorList>
    </citation>
    <scope>NUCLEOTIDE SEQUENCE [LARGE SCALE GENOMIC DNA]</scope>
    <source>
        <strain evidence="2 3">MCA 4198</strain>
    </source>
</reference>
<dbReference type="GO" id="GO:0000175">
    <property type="term" value="F:3'-5'-RNA exonuclease activity"/>
    <property type="evidence" value="ECO:0007669"/>
    <property type="project" value="TreeGrafter"/>
</dbReference>
<dbReference type="SUPFAM" id="SSF56219">
    <property type="entry name" value="DNase I-like"/>
    <property type="match status" value="1"/>
</dbReference>
<dbReference type="InterPro" id="IPR036691">
    <property type="entry name" value="Endo/exonu/phosph_ase_sf"/>
</dbReference>